<gene>
    <name evidence="2" type="ORF">R54876_GBNLAHCA_00548</name>
</gene>
<dbReference type="RefSeq" id="WP_349641534.1">
    <property type="nucleotide sequence ID" value="NZ_CAWVOH010000001.1"/>
</dbReference>
<evidence type="ECO:0000259" key="1">
    <source>
        <dbReference type="Pfam" id="PF01370"/>
    </source>
</evidence>
<dbReference type="PANTHER" id="PTHR43245:SF51">
    <property type="entry name" value="SHORT CHAIN DEHYDROGENASE_REDUCTASE FAMILY 42E, MEMBER 2"/>
    <property type="match status" value="1"/>
</dbReference>
<name>A0ABM9N4B3_9LACO</name>
<sequence length="330" mass="36898">MENLLLTGVTGLLGQAFVAQLAKKYKITGIGRNQEIGRKLESQYGIHFIAMDLGDMTPADRQLLADTKPDVIVHAAARSEYWGSKQEFYQANVMGTENMLAVGQLAGVERFIQISSPSIYFHYEKAEMATEDYPIPSHFANEYARTKYLADKAVMASHLNYIILRPRAIFGPNDQTIVKPLLDRNAHGGIPLPNYGKKQWIDVTNVANVVHAIDLAIQTTNPAALNQAYNITNGQPAQMYALLKDLTQQLGQPLKIKPIPYWLLYSVGFLSEKIYHIFHLKGAPLLTRYVASVLGHSQTLSIKKAQTLLNYQPIESTEEGIEEYVHAQQN</sequence>
<dbReference type="SUPFAM" id="SSF51735">
    <property type="entry name" value="NAD(P)-binding Rossmann-fold domains"/>
    <property type="match status" value="1"/>
</dbReference>
<protein>
    <submittedName>
        <fullName evidence="2">Nucleoside-diphosphate-sugar epimerase (WcaG)</fullName>
    </submittedName>
</protein>
<reference evidence="2 3" key="1">
    <citation type="submission" date="2024-01" db="EMBL/GenBank/DDBJ databases">
        <authorList>
            <person name="Botero Cardona J."/>
        </authorList>
    </citation>
    <scope>NUCLEOTIDE SEQUENCE [LARGE SCALE GENOMIC DNA]</scope>
    <source>
        <strain evidence="2 3">LMG 33000</strain>
    </source>
</reference>
<organism evidence="2 3">
    <name type="scientific">Eupransor demetentiae</name>
    <dbReference type="NCBI Taxonomy" id="3109584"/>
    <lineage>
        <taxon>Bacteria</taxon>
        <taxon>Bacillati</taxon>
        <taxon>Bacillota</taxon>
        <taxon>Bacilli</taxon>
        <taxon>Lactobacillales</taxon>
        <taxon>Lactobacillaceae</taxon>
        <taxon>Eupransor</taxon>
    </lineage>
</organism>
<dbReference type="Gene3D" id="3.40.50.720">
    <property type="entry name" value="NAD(P)-binding Rossmann-like Domain"/>
    <property type="match status" value="1"/>
</dbReference>
<dbReference type="InterPro" id="IPR001509">
    <property type="entry name" value="Epimerase_deHydtase"/>
</dbReference>
<dbReference type="Proteomes" id="UP001314241">
    <property type="component" value="Unassembled WGS sequence"/>
</dbReference>
<dbReference type="PANTHER" id="PTHR43245">
    <property type="entry name" value="BIFUNCTIONAL POLYMYXIN RESISTANCE PROTEIN ARNA"/>
    <property type="match status" value="1"/>
</dbReference>
<evidence type="ECO:0000313" key="3">
    <source>
        <dbReference type="Proteomes" id="UP001314241"/>
    </source>
</evidence>
<dbReference type="Pfam" id="PF01370">
    <property type="entry name" value="Epimerase"/>
    <property type="match status" value="1"/>
</dbReference>
<evidence type="ECO:0000313" key="2">
    <source>
        <dbReference type="EMBL" id="CAK8053989.1"/>
    </source>
</evidence>
<dbReference type="EMBL" id="CAWVOH010000001">
    <property type="protein sequence ID" value="CAK8053989.1"/>
    <property type="molecule type" value="Genomic_DNA"/>
</dbReference>
<dbReference type="InterPro" id="IPR036291">
    <property type="entry name" value="NAD(P)-bd_dom_sf"/>
</dbReference>
<accession>A0ABM9N4B3</accession>
<feature type="domain" description="NAD-dependent epimerase/dehydratase" evidence="1">
    <location>
        <begin position="5"/>
        <end position="231"/>
    </location>
</feature>
<dbReference type="InterPro" id="IPR050177">
    <property type="entry name" value="Lipid_A_modif_metabolic_enz"/>
</dbReference>
<keyword evidence="3" id="KW-1185">Reference proteome</keyword>
<proteinExistence type="predicted"/>
<comment type="caution">
    <text evidence="2">The sequence shown here is derived from an EMBL/GenBank/DDBJ whole genome shotgun (WGS) entry which is preliminary data.</text>
</comment>